<keyword evidence="3" id="KW-0677">Repeat</keyword>
<evidence type="ECO:0000313" key="8">
    <source>
        <dbReference type="EMBL" id="KAJ8306474.1"/>
    </source>
</evidence>
<name>A0ABQ9EMN4_TEGGR</name>
<dbReference type="InterPro" id="IPR035892">
    <property type="entry name" value="C2_domain_sf"/>
</dbReference>
<dbReference type="InterPro" id="IPR000008">
    <property type="entry name" value="C2_dom"/>
</dbReference>
<keyword evidence="5 6" id="KW-0472">Membrane</keyword>
<dbReference type="Proteomes" id="UP001217089">
    <property type="component" value="Unassembled WGS sequence"/>
</dbReference>
<evidence type="ECO:0000256" key="3">
    <source>
        <dbReference type="ARBA" id="ARBA00022737"/>
    </source>
</evidence>
<dbReference type="PANTHER" id="PTHR12546:SF60">
    <property type="entry name" value="MISFIRE, ISOFORM F"/>
    <property type="match status" value="1"/>
</dbReference>
<proteinExistence type="predicted"/>
<dbReference type="SUPFAM" id="SSF49562">
    <property type="entry name" value="C2 domain (Calcium/lipid-binding domain, CaLB)"/>
    <property type="match status" value="1"/>
</dbReference>
<dbReference type="InterPro" id="IPR037725">
    <property type="entry name" value="C2F_Ferlin"/>
</dbReference>
<protein>
    <recommendedName>
        <fullName evidence="7">C2 domain-containing protein</fullName>
    </recommendedName>
</protein>
<dbReference type="PANTHER" id="PTHR12546">
    <property type="entry name" value="FER-1-LIKE"/>
    <property type="match status" value="1"/>
</dbReference>
<evidence type="ECO:0000256" key="6">
    <source>
        <dbReference type="SAM" id="Phobius"/>
    </source>
</evidence>
<comment type="subcellular location">
    <subcellularLocation>
        <location evidence="1">Membrane</location>
        <topology evidence="1">Single-pass membrane protein</topology>
    </subcellularLocation>
</comment>
<evidence type="ECO:0000259" key="7">
    <source>
        <dbReference type="Pfam" id="PF00168"/>
    </source>
</evidence>
<keyword evidence="2 6" id="KW-0812">Transmembrane</keyword>
<sequence length="301" mass="34747">MVITYYPFNLNLIYIFCYFMLLCVVFLITVLSQTISAGVSFVNKAFSMTDEETKPKKKHVLQQDTRKRLDTEFKVYPNELEYQQEFSNFKDWLHTFELLRGKKHGNDDTDDSRGSLKIYKIPLPDDIEDTTSTGYDPQFGLFQGLPSNDPANDLHPADLNGKADPYLILRLGSSVTNDKDNYISKQLNPVFGNYELRCIIWNTDDVVLEDDAFFTGEKMSDIYVKGWIKGQDDMQATDIHYRSLTGEGNFNWRFVYPFDYLVAEEKIVISRKESALTLDLNRFPRGAKSSKLCTLDMLKST</sequence>
<dbReference type="Gene3D" id="2.60.40.150">
    <property type="entry name" value="C2 domain"/>
    <property type="match status" value="1"/>
</dbReference>
<evidence type="ECO:0000256" key="1">
    <source>
        <dbReference type="ARBA" id="ARBA00004167"/>
    </source>
</evidence>
<comment type="caution">
    <text evidence="8">The sequence shown here is derived from an EMBL/GenBank/DDBJ whole genome shotgun (WGS) entry which is preliminary data.</text>
</comment>
<evidence type="ECO:0000256" key="5">
    <source>
        <dbReference type="ARBA" id="ARBA00023136"/>
    </source>
</evidence>
<evidence type="ECO:0000256" key="4">
    <source>
        <dbReference type="ARBA" id="ARBA00022989"/>
    </source>
</evidence>
<dbReference type="CDD" id="cd08374">
    <property type="entry name" value="C2F_Ferlin"/>
    <property type="match status" value="1"/>
</dbReference>
<evidence type="ECO:0000256" key="2">
    <source>
        <dbReference type="ARBA" id="ARBA00022692"/>
    </source>
</evidence>
<organism evidence="8 9">
    <name type="scientific">Tegillarca granosa</name>
    <name type="common">Malaysian cockle</name>
    <name type="synonym">Anadara granosa</name>
    <dbReference type="NCBI Taxonomy" id="220873"/>
    <lineage>
        <taxon>Eukaryota</taxon>
        <taxon>Metazoa</taxon>
        <taxon>Spiralia</taxon>
        <taxon>Lophotrochozoa</taxon>
        <taxon>Mollusca</taxon>
        <taxon>Bivalvia</taxon>
        <taxon>Autobranchia</taxon>
        <taxon>Pteriomorphia</taxon>
        <taxon>Arcoida</taxon>
        <taxon>Arcoidea</taxon>
        <taxon>Arcidae</taxon>
        <taxon>Tegillarca</taxon>
    </lineage>
</organism>
<dbReference type="EMBL" id="JARBDR010000813">
    <property type="protein sequence ID" value="KAJ8306474.1"/>
    <property type="molecule type" value="Genomic_DNA"/>
</dbReference>
<gene>
    <name evidence="8" type="ORF">KUTeg_017019</name>
</gene>
<feature type="transmembrane region" description="Helical" evidence="6">
    <location>
        <begin position="12"/>
        <end position="31"/>
    </location>
</feature>
<reference evidence="8 9" key="1">
    <citation type="submission" date="2022-12" db="EMBL/GenBank/DDBJ databases">
        <title>Chromosome-level genome of Tegillarca granosa.</title>
        <authorList>
            <person name="Kim J."/>
        </authorList>
    </citation>
    <scope>NUCLEOTIDE SEQUENCE [LARGE SCALE GENOMIC DNA]</scope>
    <source>
        <strain evidence="8">Teg-2019</strain>
        <tissue evidence="8">Adductor muscle</tissue>
    </source>
</reference>
<accession>A0ABQ9EMN4</accession>
<dbReference type="Pfam" id="PF00168">
    <property type="entry name" value="C2"/>
    <property type="match status" value="1"/>
</dbReference>
<keyword evidence="9" id="KW-1185">Reference proteome</keyword>
<evidence type="ECO:0000313" key="9">
    <source>
        <dbReference type="Proteomes" id="UP001217089"/>
    </source>
</evidence>
<dbReference type="InterPro" id="IPR037721">
    <property type="entry name" value="Ferlin"/>
</dbReference>
<feature type="domain" description="C2" evidence="7">
    <location>
        <begin position="151"/>
        <end position="192"/>
    </location>
</feature>
<keyword evidence="4 6" id="KW-1133">Transmembrane helix</keyword>